<accession>A0A8K1CQT8</accession>
<gene>
    <name evidence="2" type="ORF">Poli38472_012409</name>
</gene>
<keyword evidence="1" id="KW-1133">Transmembrane helix</keyword>
<dbReference type="EMBL" id="SPLM01000005">
    <property type="protein sequence ID" value="TMW67293.1"/>
    <property type="molecule type" value="Genomic_DNA"/>
</dbReference>
<dbReference type="OrthoDB" id="162995at2759"/>
<evidence type="ECO:0000256" key="1">
    <source>
        <dbReference type="SAM" id="Phobius"/>
    </source>
</evidence>
<protein>
    <submittedName>
        <fullName evidence="2">Uncharacterized protein</fullName>
    </submittedName>
</protein>
<keyword evidence="1" id="KW-0812">Transmembrane</keyword>
<proteinExistence type="predicted"/>
<evidence type="ECO:0000313" key="3">
    <source>
        <dbReference type="Proteomes" id="UP000794436"/>
    </source>
</evidence>
<feature type="transmembrane region" description="Helical" evidence="1">
    <location>
        <begin position="370"/>
        <end position="392"/>
    </location>
</feature>
<sequence>MDLNTTLVKFETFEISPQVNVTTITIDLPFALDSAYYAGTGSEDWCDANGRLSDPETYREVFGDDFAEVEKEFCDKTYYAIDGSEQCGSRSCVFKDESDVMGVKKQFTMTPYMTKCDPADLTYDHNVYSWFPSGCTKQSNAAFLFGLGSYVTGNFERRPGKGALITKPQRHYVVTFGKLTSRFEDLSARFKAKCNDGHCDGLLHKLEKVSDAAPKAKDKAQVLMVGKKSIRTPHQNYTMRSPLTLVSLNTPKFYYATQGAESDETYTYYTWEHLDLKFLNTTYKESDGLELEKGSCSLIIDSYLDQVNKNHYYVSDPLQVLYTSAIYYLFQDAAVKEVELPSSNKLGVVDLSQAYIGSTRMKGDREKKEIKYSIPIVSAVSTFIGIIVLLVYSSIVLQVPQERVKENDEPNFAAKYADVLIDDSYPKRVHRRRLELPNGERIEMDEYGVESIRFAHEHEPDVKVTL</sequence>
<comment type="caution">
    <text evidence="2">The sequence shown here is derived from an EMBL/GenBank/DDBJ whole genome shotgun (WGS) entry which is preliminary data.</text>
</comment>
<reference evidence="2" key="1">
    <citation type="submission" date="2019-03" db="EMBL/GenBank/DDBJ databases">
        <title>Long read genome sequence of the mycoparasitic Pythium oligandrum ATCC 38472 isolated from sugarbeet rhizosphere.</title>
        <authorList>
            <person name="Gaulin E."/>
        </authorList>
    </citation>
    <scope>NUCLEOTIDE SEQUENCE</scope>
    <source>
        <strain evidence="2">ATCC 38472_TT</strain>
    </source>
</reference>
<keyword evidence="1" id="KW-0472">Membrane</keyword>
<name>A0A8K1CQT8_PYTOL</name>
<evidence type="ECO:0000313" key="2">
    <source>
        <dbReference type="EMBL" id="TMW67293.1"/>
    </source>
</evidence>
<keyword evidence="3" id="KW-1185">Reference proteome</keyword>
<organism evidence="2 3">
    <name type="scientific">Pythium oligandrum</name>
    <name type="common">Mycoparasitic fungus</name>
    <dbReference type="NCBI Taxonomy" id="41045"/>
    <lineage>
        <taxon>Eukaryota</taxon>
        <taxon>Sar</taxon>
        <taxon>Stramenopiles</taxon>
        <taxon>Oomycota</taxon>
        <taxon>Peronosporomycetes</taxon>
        <taxon>Pythiales</taxon>
        <taxon>Pythiaceae</taxon>
        <taxon>Pythium</taxon>
    </lineage>
</organism>
<dbReference type="Proteomes" id="UP000794436">
    <property type="component" value="Unassembled WGS sequence"/>
</dbReference>
<dbReference type="AlphaFoldDB" id="A0A8K1CQT8"/>